<evidence type="ECO:0000259" key="8">
    <source>
        <dbReference type="PROSITE" id="PS50021"/>
    </source>
</evidence>
<keyword evidence="4" id="KW-0677">Repeat</keyword>
<dbReference type="GO" id="GO:0015629">
    <property type="term" value="C:actin cytoskeleton"/>
    <property type="evidence" value="ECO:0007669"/>
    <property type="project" value="TreeGrafter"/>
</dbReference>
<keyword evidence="3" id="KW-0963">Cytoplasm</keyword>
<name>A0A6B2G2G3_MYXSQ</name>
<dbReference type="GO" id="GO:0030031">
    <property type="term" value="P:cell projection assembly"/>
    <property type="evidence" value="ECO:0007669"/>
    <property type="project" value="TreeGrafter"/>
</dbReference>
<dbReference type="InterPro" id="IPR001715">
    <property type="entry name" value="CH_dom"/>
</dbReference>
<evidence type="ECO:0000256" key="4">
    <source>
        <dbReference type="ARBA" id="ARBA00022737"/>
    </source>
</evidence>
<protein>
    <submittedName>
        <fullName evidence="9">Alpha-parvin (Trinotate prediction)</fullName>
    </submittedName>
</protein>
<comment type="similarity">
    <text evidence="2">Belongs to the parvin family.</text>
</comment>
<dbReference type="AlphaFoldDB" id="A0A6B2G2G3"/>
<keyword evidence="5" id="KW-0130">Cell adhesion</keyword>
<sequence length="118" mass="13413">MEALFNDPQKLGQFEQAMMGFVNKHLDPIGRTITEIIDLSSGVNFVLLCASLGNFHPPAYTYILKPITPADHRMNMEYVFELLKELKVSTRNCDIGDIIKGDKKATLKLLYSIFKTFK</sequence>
<dbReference type="InterPro" id="IPR036872">
    <property type="entry name" value="CH_dom_sf"/>
</dbReference>
<evidence type="ECO:0000256" key="1">
    <source>
        <dbReference type="ARBA" id="ARBA00004245"/>
    </source>
</evidence>
<dbReference type="InterPro" id="IPR028433">
    <property type="entry name" value="Parvin"/>
</dbReference>
<dbReference type="GO" id="GO:0034446">
    <property type="term" value="P:substrate adhesion-dependent cell spreading"/>
    <property type="evidence" value="ECO:0007669"/>
    <property type="project" value="TreeGrafter"/>
</dbReference>
<dbReference type="EMBL" id="GHBR01003475">
    <property type="protein sequence ID" value="NDJ97722.1"/>
    <property type="molecule type" value="Transcribed_RNA"/>
</dbReference>
<organism evidence="9">
    <name type="scientific">Myxobolus squamalis</name>
    <name type="common">Myxosporean</name>
    <dbReference type="NCBI Taxonomy" id="59785"/>
    <lineage>
        <taxon>Eukaryota</taxon>
        <taxon>Metazoa</taxon>
        <taxon>Cnidaria</taxon>
        <taxon>Myxozoa</taxon>
        <taxon>Myxosporea</taxon>
        <taxon>Bivalvulida</taxon>
        <taxon>Platysporina</taxon>
        <taxon>Myxobolidae</taxon>
        <taxon>Myxobolus</taxon>
    </lineage>
</organism>
<feature type="domain" description="Calponin-homology (CH)" evidence="8">
    <location>
        <begin position="12"/>
        <end position="118"/>
    </location>
</feature>
<accession>A0A6B2G2G3</accession>
<dbReference type="PROSITE" id="PS50021">
    <property type="entry name" value="CH"/>
    <property type="match status" value="1"/>
</dbReference>
<dbReference type="GO" id="GO:0005925">
    <property type="term" value="C:focal adhesion"/>
    <property type="evidence" value="ECO:0007669"/>
    <property type="project" value="TreeGrafter"/>
</dbReference>
<reference evidence="9" key="1">
    <citation type="submission" date="2018-11" db="EMBL/GenBank/DDBJ databases">
        <title>Myxobolus squamalis genome and transcriptome.</title>
        <authorList>
            <person name="Yahalomi D."/>
            <person name="Atkinson S.D."/>
            <person name="Neuhof M."/>
            <person name="Chang E.S."/>
            <person name="Philippe H."/>
            <person name="Cartwright P."/>
            <person name="Bartholomew J.L."/>
            <person name="Huchon D."/>
        </authorList>
    </citation>
    <scope>NUCLEOTIDE SEQUENCE</scope>
    <source>
        <strain evidence="9">71B08</strain>
        <tissue evidence="9">Whole</tissue>
    </source>
</reference>
<evidence type="ECO:0000256" key="2">
    <source>
        <dbReference type="ARBA" id="ARBA00005666"/>
    </source>
</evidence>
<evidence type="ECO:0000256" key="7">
    <source>
        <dbReference type="ARBA" id="ARBA00023212"/>
    </source>
</evidence>
<evidence type="ECO:0000256" key="5">
    <source>
        <dbReference type="ARBA" id="ARBA00022889"/>
    </source>
</evidence>
<keyword evidence="6" id="KW-0009">Actin-binding</keyword>
<comment type="subcellular location">
    <subcellularLocation>
        <location evidence="1">Cytoplasm</location>
        <location evidence="1">Cytoskeleton</location>
    </subcellularLocation>
</comment>
<dbReference type="SUPFAM" id="SSF47576">
    <property type="entry name" value="Calponin-homology domain, CH-domain"/>
    <property type="match status" value="1"/>
</dbReference>
<evidence type="ECO:0000313" key="9">
    <source>
        <dbReference type="EMBL" id="NDJ97722.1"/>
    </source>
</evidence>
<dbReference type="PANTHER" id="PTHR12114">
    <property type="entry name" value="PARVIN"/>
    <property type="match status" value="1"/>
</dbReference>
<dbReference type="GO" id="GO:0005737">
    <property type="term" value="C:cytoplasm"/>
    <property type="evidence" value="ECO:0007669"/>
    <property type="project" value="TreeGrafter"/>
</dbReference>
<keyword evidence="7" id="KW-0206">Cytoskeleton</keyword>
<dbReference type="Pfam" id="PF00307">
    <property type="entry name" value="CH"/>
    <property type="match status" value="1"/>
</dbReference>
<dbReference type="Gene3D" id="1.10.418.10">
    <property type="entry name" value="Calponin-like domain"/>
    <property type="match status" value="1"/>
</dbReference>
<dbReference type="GO" id="GO:0071963">
    <property type="term" value="P:establishment or maintenance of cell polarity regulating cell shape"/>
    <property type="evidence" value="ECO:0007669"/>
    <property type="project" value="TreeGrafter"/>
</dbReference>
<dbReference type="GO" id="GO:0030036">
    <property type="term" value="P:actin cytoskeleton organization"/>
    <property type="evidence" value="ECO:0007669"/>
    <property type="project" value="InterPro"/>
</dbReference>
<dbReference type="GO" id="GO:0003779">
    <property type="term" value="F:actin binding"/>
    <property type="evidence" value="ECO:0007669"/>
    <property type="project" value="UniProtKB-KW"/>
</dbReference>
<evidence type="ECO:0000256" key="6">
    <source>
        <dbReference type="ARBA" id="ARBA00023203"/>
    </source>
</evidence>
<evidence type="ECO:0000256" key="3">
    <source>
        <dbReference type="ARBA" id="ARBA00022490"/>
    </source>
</evidence>
<proteinExistence type="inferred from homology"/>
<dbReference type="PANTHER" id="PTHR12114:SF4">
    <property type="entry name" value="GH23568P"/>
    <property type="match status" value="1"/>
</dbReference>